<dbReference type="Proteomes" id="UP001055153">
    <property type="component" value="Unassembled WGS sequence"/>
</dbReference>
<feature type="compositionally biased region" description="Basic and acidic residues" evidence="1">
    <location>
        <begin position="52"/>
        <end position="68"/>
    </location>
</feature>
<sequence length="68" mass="6941">MSSKQPKTTTPTDADLKGNPGIGTSKGMTRSGGDPADIEGANTIEGDVANDVTREGGVDPDQRGRTNP</sequence>
<keyword evidence="3" id="KW-1185">Reference proteome</keyword>
<evidence type="ECO:0008006" key="4">
    <source>
        <dbReference type="Google" id="ProtNLM"/>
    </source>
</evidence>
<feature type="region of interest" description="Disordered" evidence="1">
    <location>
        <begin position="1"/>
        <end position="68"/>
    </location>
</feature>
<gene>
    <name evidence="2" type="ORF">GMJLKIPL_6024</name>
</gene>
<evidence type="ECO:0000313" key="3">
    <source>
        <dbReference type="Proteomes" id="UP001055153"/>
    </source>
</evidence>
<dbReference type="EMBL" id="BPQQ01000101">
    <property type="protein sequence ID" value="GJE04064.1"/>
    <property type="molecule type" value="Genomic_DNA"/>
</dbReference>
<dbReference type="RefSeq" id="WP_238241436.1">
    <property type="nucleotide sequence ID" value="NZ_BPQQ01000101.1"/>
</dbReference>
<organism evidence="2 3">
    <name type="scientific">Methylobacterium isbiliense</name>
    <dbReference type="NCBI Taxonomy" id="315478"/>
    <lineage>
        <taxon>Bacteria</taxon>
        <taxon>Pseudomonadati</taxon>
        <taxon>Pseudomonadota</taxon>
        <taxon>Alphaproteobacteria</taxon>
        <taxon>Hyphomicrobiales</taxon>
        <taxon>Methylobacteriaceae</taxon>
        <taxon>Methylobacterium</taxon>
    </lineage>
</organism>
<reference evidence="2" key="1">
    <citation type="journal article" date="2021" name="Front. Microbiol.">
        <title>Comprehensive Comparative Genomics and Phenotyping of Methylobacterium Species.</title>
        <authorList>
            <person name="Alessa O."/>
            <person name="Ogura Y."/>
            <person name="Fujitani Y."/>
            <person name="Takami H."/>
            <person name="Hayashi T."/>
            <person name="Sahin N."/>
            <person name="Tani A."/>
        </authorList>
    </citation>
    <scope>NUCLEOTIDE SEQUENCE</scope>
    <source>
        <strain evidence="2">DSM 17168</strain>
    </source>
</reference>
<evidence type="ECO:0000313" key="2">
    <source>
        <dbReference type="EMBL" id="GJE04064.1"/>
    </source>
</evidence>
<name>A0ABQ4SLG5_9HYPH</name>
<comment type="caution">
    <text evidence="2">The sequence shown here is derived from an EMBL/GenBank/DDBJ whole genome shotgun (WGS) entry which is preliminary data.</text>
</comment>
<proteinExistence type="predicted"/>
<accession>A0ABQ4SLG5</accession>
<protein>
    <recommendedName>
        <fullName evidence="4">Sugar ABC transporter ATP-binding protein</fullName>
    </recommendedName>
</protein>
<feature type="compositionally biased region" description="Polar residues" evidence="1">
    <location>
        <begin position="1"/>
        <end position="12"/>
    </location>
</feature>
<reference evidence="2" key="2">
    <citation type="submission" date="2021-08" db="EMBL/GenBank/DDBJ databases">
        <authorList>
            <person name="Tani A."/>
            <person name="Ola A."/>
            <person name="Ogura Y."/>
            <person name="Katsura K."/>
            <person name="Hayashi T."/>
        </authorList>
    </citation>
    <scope>NUCLEOTIDE SEQUENCE</scope>
    <source>
        <strain evidence="2">DSM 17168</strain>
    </source>
</reference>
<evidence type="ECO:0000256" key="1">
    <source>
        <dbReference type="SAM" id="MobiDB-lite"/>
    </source>
</evidence>